<feature type="compositionally biased region" description="Basic and acidic residues" evidence="1">
    <location>
        <begin position="1"/>
        <end position="11"/>
    </location>
</feature>
<accession>A0A401GE10</accession>
<evidence type="ECO:0000256" key="1">
    <source>
        <dbReference type="SAM" id="MobiDB-lite"/>
    </source>
</evidence>
<organism evidence="2 3">
    <name type="scientific">Sparassis crispa</name>
    <dbReference type="NCBI Taxonomy" id="139825"/>
    <lineage>
        <taxon>Eukaryota</taxon>
        <taxon>Fungi</taxon>
        <taxon>Dikarya</taxon>
        <taxon>Basidiomycota</taxon>
        <taxon>Agaricomycotina</taxon>
        <taxon>Agaricomycetes</taxon>
        <taxon>Polyporales</taxon>
        <taxon>Sparassidaceae</taxon>
        <taxon>Sparassis</taxon>
    </lineage>
</organism>
<feature type="region of interest" description="Disordered" evidence="1">
    <location>
        <begin position="1"/>
        <end position="49"/>
    </location>
</feature>
<gene>
    <name evidence="2" type="ORF">SCP_0300860</name>
</gene>
<dbReference type="RefSeq" id="XP_027611284.1">
    <property type="nucleotide sequence ID" value="XM_027755483.1"/>
</dbReference>
<protein>
    <submittedName>
        <fullName evidence="2">Cytochrome b5</fullName>
    </submittedName>
</protein>
<feature type="compositionally biased region" description="Polar residues" evidence="1">
    <location>
        <begin position="17"/>
        <end position="27"/>
    </location>
</feature>
<evidence type="ECO:0000313" key="3">
    <source>
        <dbReference type="Proteomes" id="UP000287166"/>
    </source>
</evidence>
<dbReference type="EMBL" id="BFAD01000003">
    <property type="protein sequence ID" value="GBE80371.1"/>
    <property type="molecule type" value="Genomic_DNA"/>
</dbReference>
<keyword evidence="3" id="KW-1185">Reference proteome</keyword>
<dbReference type="OrthoDB" id="10257697at2759"/>
<name>A0A401GE10_9APHY</name>
<evidence type="ECO:0000313" key="2">
    <source>
        <dbReference type="EMBL" id="GBE80371.1"/>
    </source>
</evidence>
<comment type="caution">
    <text evidence="2">The sequence shown here is derived from an EMBL/GenBank/DDBJ whole genome shotgun (WGS) entry which is preliminary data.</text>
</comment>
<dbReference type="GeneID" id="38777288"/>
<dbReference type="Proteomes" id="UP000287166">
    <property type="component" value="Unassembled WGS sequence"/>
</dbReference>
<feature type="compositionally biased region" description="Basic and acidic residues" evidence="1">
    <location>
        <begin position="40"/>
        <end position="49"/>
    </location>
</feature>
<sequence length="164" mass="18626">MSWILHPERPTELPPSRNGQTVPTSPGTEVPASPWGEFPNDDKYPKVPDPVERDRLVLTKQANRPFLGLSQYCKQQENEHEEWVKRKKGREVKIVRGEPVGPEEPDLAEEPEVGCLGLIKFRLYTAIVVLLTGKFITGNYLRELEPPNWRKLIPVSISGPTTYS</sequence>
<reference evidence="2 3" key="1">
    <citation type="journal article" date="2018" name="Sci. Rep.">
        <title>Genome sequence of the cauliflower mushroom Sparassis crispa (Hanabiratake) and its association with beneficial usage.</title>
        <authorList>
            <person name="Kiyama R."/>
            <person name="Furutani Y."/>
            <person name="Kawaguchi K."/>
            <person name="Nakanishi T."/>
        </authorList>
    </citation>
    <scope>NUCLEOTIDE SEQUENCE [LARGE SCALE GENOMIC DNA]</scope>
</reference>
<proteinExistence type="predicted"/>
<dbReference type="STRING" id="139825.A0A401GE10"/>
<dbReference type="InParanoid" id="A0A401GE10"/>
<dbReference type="AlphaFoldDB" id="A0A401GE10"/>